<keyword evidence="1" id="KW-0812">Transmembrane</keyword>
<evidence type="ECO:0008006" key="4">
    <source>
        <dbReference type="Google" id="ProtNLM"/>
    </source>
</evidence>
<gene>
    <name evidence="2" type="ORF">D641_0103930</name>
</gene>
<accession>A0A022KWA8</accession>
<feature type="transmembrane region" description="Helical" evidence="1">
    <location>
        <begin position="92"/>
        <end position="111"/>
    </location>
</feature>
<dbReference type="HOGENOM" id="CLU_140382_1_0_11"/>
<reference evidence="2 3" key="1">
    <citation type="journal article" date="2013" name="Genome Announc.">
        <title>Draft genome sequence of an Actinobacterium, Brachybacterium muris strain UCD-AY4.</title>
        <authorList>
            <person name="Lo J.R."/>
            <person name="Lang J.M."/>
            <person name="Darling A.E."/>
            <person name="Eisen J.A."/>
            <person name="Coil D.A."/>
        </authorList>
    </citation>
    <scope>NUCLEOTIDE SEQUENCE [LARGE SCALE GENOMIC DNA]</scope>
    <source>
        <strain evidence="2 3">UCD-AY4</strain>
    </source>
</reference>
<evidence type="ECO:0000313" key="2">
    <source>
        <dbReference type="EMBL" id="EYT50422.1"/>
    </source>
</evidence>
<keyword evidence="1" id="KW-0472">Membrane</keyword>
<dbReference type="Proteomes" id="UP000019754">
    <property type="component" value="Unassembled WGS sequence"/>
</dbReference>
<dbReference type="RefSeq" id="WP_017822499.1">
    <property type="nucleotide sequence ID" value="NZ_AORC01000004.1"/>
</dbReference>
<feature type="transmembrane region" description="Helical" evidence="1">
    <location>
        <begin position="29"/>
        <end position="53"/>
    </location>
</feature>
<evidence type="ECO:0000313" key="3">
    <source>
        <dbReference type="Proteomes" id="UP000019754"/>
    </source>
</evidence>
<feature type="transmembrane region" description="Helical" evidence="1">
    <location>
        <begin position="65"/>
        <end position="86"/>
    </location>
</feature>
<dbReference type="OrthoDB" id="3828660at2"/>
<keyword evidence="1" id="KW-1133">Transmembrane helix</keyword>
<evidence type="ECO:0000256" key="1">
    <source>
        <dbReference type="SAM" id="Phobius"/>
    </source>
</evidence>
<keyword evidence="3" id="KW-1185">Reference proteome</keyword>
<organism evidence="2 3">
    <name type="scientific">Brachybacterium muris UCD-AY4</name>
    <dbReference type="NCBI Taxonomy" id="1249481"/>
    <lineage>
        <taxon>Bacteria</taxon>
        <taxon>Bacillati</taxon>
        <taxon>Actinomycetota</taxon>
        <taxon>Actinomycetes</taxon>
        <taxon>Micrococcales</taxon>
        <taxon>Dermabacteraceae</taxon>
        <taxon>Brachybacterium</taxon>
    </lineage>
</organism>
<comment type="caution">
    <text evidence="2">The sequence shown here is derived from an EMBL/GenBank/DDBJ whole genome shotgun (WGS) entry which is preliminary data.</text>
</comment>
<name>A0A022KWA8_9MICO</name>
<dbReference type="AlphaFoldDB" id="A0A022KWA8"/>
<proteinExistence type="predicted"/>
<dbReference type="STRING" id="1249481.D641_0103930"/>
<protein>
    <recommendedName>
        <fullName evidence="4">Integral membrane protein</fullName>
    </recommendedName>
</protein>
<sequence length="120" mass="12591">MQVLIIVLYVVCGLTAALAAYYTVRDLAADLVLLGAAALVLLAWAVLGIALLIKDLGGGEVTDPVTLYGYLLTGLVLPLGGAWLGIWERTRWGSLAIGVVAVTLAVLVMRVEQIWPGGFA</sequence>
<dbReference type="EMBL" id="AORC01000004">
    <property type="protein sequence ID" value="EYT50422.1"/>
    <property type="molecule type" value="Genomic_DNA"/>
</dbReference>